<accession>C2KXG6</accession>
<organism evidence="5 6">
    <name type="scientific">Oribacterium sinus F0268</name>
    <dbReference type="NCBI Taxonomy" id="585501"/>
    <lineage>
        <taxon>Bacteria</taxon>
        <taxon>Bacillati</taxon>
        <taxon>Bacillota</taxon>
        <taxon>Clostridia</taxon>
        <taxon>Lachnospirales</taxon>
        <taxon>Lachnospiraceae</taxon>
        <taxon>Oribacterium</taxon>
    </lineage>
</organism>
<reference evidence="5 6" key="1">
    <citation type="submission" date="2009-04" db="EMBL/GenBank/DDBJ databases">
        <authorList>
            <person name="Qin X."/>
            <person name="Bachman B."/>
            <person name="Battles P."/>
            <person name="Bell A."/>
            <person name="Bess C."/>
            <person name="Bickham C."/>
            <person name="Chaboub L."/>
            <person name="Chen D."/>
            <person name="Coyle M."/>
            <person name="Deiros D.R."/>
            <person name="Dinh H."/>
            <person name="Forbes L."/>
            <person name="Fowler G."/>
            <person name="Francisco L."/>
            <person name="Fu Q."/>
            <person name="Gubbala S."/>
            <person name="Hale W."/>
            <person name="Han Y."/>
            <person name="Hemphill L."/>
            <person name="Highlander S.K."/>
            <person name="Hirani K."/>
            <person name="Hogues M."/>
            <person name="Jackson L."/>
            <person name="Jakkamsetti A."/>
            <person name="Javaid M."/>
            <person name="Jiang H."/>
            <person name="Korchina V."/>
            <person name="Kovar C."/>
            <person name="Lara F."/>
            <person name="Lee S."/>
            <person name="Mata R."/>
            <person name="Mathew T."/>
            <person name="Moen C."/>
            <person name="Morales K."/>
            <person name="Munidasa M."/>
            <person name="Nazareth L."/>
            <person name="Ngo R."/>
            <person name="Nguyen L."/>
            <person name="Okwuonu G."/>
            <person name="Ongeri F."/>
            <person name="Patil S."/>
            <person name="Petrosino J."/>
            <person name="Pham C."/>
            <person name="Pham P."/>
            <person name="Pu L.-L."/>
            <person name="Puazo M."/>
            <person name="Raj R."/>
            <person name="Reid J."/>
            <person name="Rouhana J."/>
            <person name="Saada N."/>
            <person name="Shang Y."/>
            <person name="Simmons D."/>
            <person name="Thornton R."/>
            <person name="Warren J."/>
            <person name="Weissenberger G."/>
            <person name="Zhang J."/>
            <person name="Zhang L."/>
            <person name="Zhou C."/>
            <person name="Zhu D."/>
            <person name="Muzny D."/>
            <person name="Worley K."/>
            <person name="Gibbs R."/>
        </authorList>
    </citation>
    <scope>NUCLEOTIDE SEQUENCE [LARGE SCALE GENOMIC DNA]</scope>
    <source>
        <strain evidence="5 6">F0268</strain>
    </source>
</reference>
<dbReference type="HOGENOM" id="CLU_036729_0_0_9"/>
<comment type="catalytic activity">
    <reaction evidence="2">
        <text>L-proline = D-proline</text>
        <dbReference type="Rhea" id="RHEA:10680"/>
        <dbReference type="ChEBI" id="CHEBI:57726"/>
        <dbReference type="ChEBI" id="CHEBI:60039"/>
        <dbReference type="EC" id="5.1.1.4"/>
    </reaction>
</comment>
<evidence type="ECO:0000256" key="2">
    <source>
        <dbReference type="ARBA" id="ARBA00052373"/>
    </source>
</evidence>
<evidence type="ECO:0000256" key="3">
    <source>
        <dbReference type="ARBA" id="ARBA00067038"/>
    </source>
</evidence>
<dbReference type="STRING" id="585501.HMPREF6123_1185"/>
<dbReference type="EMBL" id="ACKX01000119">
    <property type="protein sequence ID" value="EEJ51528.1"/>
    <property type="molecule type" value="Genomic_DNA"/>
</dbReference>
<evidence type="ECO:0000313" key="6">
    <source>
        <dbReference type="Proteomes" id="UP000004121"/>
    </source>
</evidence>
<dbReference type="PIRSF" id="PIRSF029792">
    <property type="entry name" value="Pro_racemase"/>
    <property type="match status" value="1"/>
</dbReference>
<evidence type="ECO:0000256" key="4">
    <source>
        <dbReference type="ARBA" id="ARBA00069700"/>
    </source>
</evidence>
<dbReference type="AlphaFoldDB" id="C2KXG6"/>
<evidence type="ECO:0000256" key="1">
    <source>
        <dbReference type="ARBA" id="ARBA00007529"/>
    </source>
</evidence>
<dbReference type="InterPro" id="IPR008794">
    <property type="entry name" value="Pro_racemase_fam"/>
</dbReference>
<gene>
    <name evidence="5" type="ORF">HMPREF6123_1185</name>
</gene>
<comment type="caution">
    <text evidence="5">The sequence shown here is derived from an EMBL/GenBank/DDBJ whole genome shotgun (WGS) entry which is preliminary data.</text>
</comment>
<dbReference type="eggNOG" id="COG3938">
    <property type="taxonomic scope" value="Bacteria"/>
</dbReference>
<dbReference type="GO" id="GO:0047580">
    <property type="term" value="F:4-hydroxyproline epimerase activity"/>
    <property type="evidence" value="ECO:0007669"/>
    <property type="project" value="TreeGrafter"/>
</dbReference>
<keyword evidence="6" id="KW-1185">Reference proteome</keyword>
<proteinExistence type="inferred from homology"/>
<dbReference type="Gene3D" id="3.10.310.10">
    <property type="entry name" value="Diaminopimelate Epimerase, Chain A, domain 1"/>
    <property type="match status" value="2"/>
</dbReference>
<dbReference type="PANTHER" id="PTHR33442:SF5">
    <property type="entry name" value="BIFUNCTIONAL TRANS-3-HYDROXY-L-PROLINE DEHYDRATASE_2-EPIMERASE"/>
    <property type="match status" value="1"/>
</dbReference>
<keyword evidence="5" id="KW-0413">Isomerase</keyword>
<dbReference type="PANTHER" id="PTHR33442">
    <property type="entry name" value="TRANS-3-HYDROXY-L-PROLINE DEHYDRATASE"/>
    <property type="match status" value="1"/>
</dbReference>
<evidence type="ECO:0000313" key="5">
    <source>
        <dbReference type="EMBL" id="EEJ51528.1"/>
    </source>
</evidence>
<dbReference type="SUPFAM" id="SSF54506">
    <property type="entry name" value="Diaminopimelate epimerase-like"/>
    <property type="match status" value="1"/>
</dbReference>
<name>C2KXG6_9FIRM</name>
<comment type="similarity">
    <text evidence="1">Belongs to the proline racemase family.</text>
</comment>
<dbReference type="InParanoid" id="C2KXG6"/>
<dbReference type="EC" id="5.1.1.4" evidence="3"/>
<dbReference type="GO" id="GO:0018112">
    <property type="term" value="F:proline racemase activity"/>
    <property type="evidence" value="ECO:0007669"/>
    <property type="project" value="UniProtKB-EC"/>
</dbReference>
<dbReference type="Pfam" id="PF05544">
    <property type="entry name" value="Pro_racemase"/>
    <property type="match status" value="1"/>
</dbReference>
<dbReference type="SFLD" id="SFLDS00028">
    <property type="entry name" value="Proline_Racemase"/>
    <property type="match status" value="1"/>
</dbReference>
<sequence>MEVSIMKFSKSIHAVDSHTAGEATRIVVGGVPKIPGKTMPEKKQWLEDNMDYLRTAIMLEPRGHNDMFGSILTQPTVDEADYGIIFMDGGGYLNMCGHGTIGAMTVAVETGIVPVTEPITKIVQEAPAGIIHGEVTVVDGKAKKVSFQNVPAFLYKRDQEVELPGYGKIKFDISFGGSFFAIVKVDQIGVEIKPENADKLNALGIQLRDIINKEIPVQHPLLSHIHTVDLVEWWSTTETKGATLKNCVVFGQGQVDRSPCGTGTSAKLATLFAKGELKQGDKFFYESILGTIFEGEIVGTTKVGDYDAVIPQITGSAWITGFNHFVIDEEDPVKHGFILK</sequence>
<dbReference type="FunFam" id="3.10.310.10:FF:000005">
    <property type="entry name" value="Proline racemase"/>
    <property type="match status" value="1"/>
</dbReference>
<dbReference type="NCBIfam" id="NF010576">
    <property type="entry name" value="PRK13969.1"/>
    <property type="match status" value="1"/>
</dbReference>
<dbReference type="Proteomes" id="UP000004121">
    <property type="component" value="Unassembled WGS sequence"/>
</dbReference>
<protein>
    <recommendedName>
        <fullName evidence="4">Proline racemase</fullName>
        <ecNumber evidence="3">5.1.1.4</ecNumber>
    </recommendedName>
</protein>